<sequence length="370" mass="42941">MKVTLRQRKKGNKISLYLDYYNNGKREYEYLKLYLIPEPEKGKGKLTKAQKDENSKMLSLAESIRSKRHLEIQNGIYGFNDKEKLKGQFIIYMETLAEKRLESKGNYDNWDSTIKHLRKHAPKDILFSQLDSKFVESFRDYLSKTARTPSNKPLAAHSAQSYFNKFRAALKQAVKNGILRTNPSENVDSLPPGDTEREFLTYEELQKVVKEECEIPIMKTAFIFACLSGLRWSDINKLVWSEIQHSNESGWYIRFRQKKTKSTETLPISEQACKLLGKIGAPDERVFKGLKYSAWHNLKLQQWIMKAGISKTITFHCARHTYATLQLTLGTDIFTVSKLLGHKDIRTTQVYAKIIDERKREAANKIKLDL</sequence>
<proteinExistence type="inferred from homology"/>
<dbReference type="PROSITE" id="PS51898">
    <property type="entry name" value="TYR_RECOMBINASE"/>
    <property type="match status" value="1"/>
</dbReference>
<dbReference type="PANTHER" id="PTHR30349:SF64">
    <property type="entry name" value="PROPHAGE INTEGRASE INTD-RELATED"/>
    <property type="match status" value="1"/>
</dbReference>
<organism evidence="5 6">
    <name type="scientific">Flavobacterium ammonificans</name>
    <dbReference type="NCBI Taxonomy" id="1751056"/>
    <lineage>
        <taxon>Bacteria</taxon>
        <taxon>Pseudomonadati</taxon>
        <taxon>Bacteroidota</taxon>
        <taxon>Flavobacteriia</taxon>
        <taxon>Flavobacteriales</taxon>
        <taxon>Flavobacteriaceae</taxon>
        <taxon>Flavobacterium</taxon>
    </lineage>
</organism>
<dbReference type="EMBL" id="AP025183">
    <property type="protein sequence ID" value="BDB53424.1"/>
    <property type="molecule type" value="Genomic_DNA"/>
</dbReference>
<dbReference type="Gene3D" id="1.10.443.10">
    <property type="entry name" value="Intergrase catalytic core"/>
    <property type="match status" value="1"/>
</dbReference>
<dbReference type="PANTHER" id="PTHR30349">
    <property type="entry name" value="PHAGE INTEGRASE-RELATED"/>
    <property type="match status" value="1"/>
</dbReference>
<dbReference type="SUPFAM" id="SSF56349">
    <property type="entry name" value="DNA breaking-rejoining enzymes"/>
    <property type="match status" value="1"/>
</dbReference>
<dbReference type="InterPro" id="IPR011010">
    <property type="entry name" value="DNA_brk_join_enz"/>
</dbReference>
<reference evidence="5 6" key="1">
    <citation type="journal article" date="2022" name="Int. J. Syst. Evol. Microbiol.">
        <title>Flavobacterium ammonificans sp. nov. and Flavobacterium ammoniigenes sp. nov., ammonifying bacteria isolated from surface river water.</title>
        <authorList>
            <person name="Watanabe K."/>
            <person name="Kitamura T."/>
            <person name="Ogata Y."/>
            <person name="Shindo C."/>
            <person name="Suda W."/>
        </authorList>
    </citation>
    <scope>NUCLEOTIDE SEQUENCE [LARGE SCALE GENOMIC DNA]</scope>
    <source>
        <strain evidence="5 6">GENT11</strain>
    </source>
</reference>
<dbReference type="InterPro" id="IPR002104">
    <property type="entry name" value="Integrase_catalytic"/>
</dbReference>
<dbReference type="InterPro" id="IPR013762">
    <property type="entry name" value="Integrase-like_cat_sf"/>
</dbReference>
<evidence type="ECO:0000259" key="4">
    <source>
        <dbReference type="PROSITE" id="PS51898"/>
    </source>
</evidence>
<keyword evidence="3" id="KW-0233">DNA recombination</keyword>
<dbReference type="InterPro" id="IPR010998">
    <property type="entry name" value="Integrase_recombinase_N"/>
</dbReference>
<evidence type="ECO:0000256" key="3">
    <source>
        <dbReference type="ARBA" id="ARBA00023172"/>
    </source>
</evidence>
<dbReference type="InterPro" id="IPR050090">
    <property type="entry name" value="Tyrosine_recombinase_XerCD"/>
</dbReference>
<evidence type="ECO:0000256" key="2">
    <source>
        <dbReference type="ARBA" id="ARBA00023125"/>
    </source>
</evidence>
<dbReference type="CDD" id="cd01185">
    <property type="entry name" value="INTN1_C_like"/>
    <property type="match status" value="1"/>
</dbReference>
<evidence type="ECO:0000313" key="6">
    <source>
        <dbReference type="Proteomes" id="UP001319865"/>
    </source>
</evidence>
<dbReference type="Pfam" id="PF00589">
    <property type="entry name" value="Phage_integrase"/>
    <property type="match status" value="1"/>
</dbReference>
<keyword evidence="6" id="KW-1185">Reference proteome</keyword>
<dbReference type="Gene3D" id="1.10.150.130">
    <property type="match status" value="1"/>
</dbReference>
<accession>A0ABM7V0K1</accession>
<feature type="domain" description="Tyr recombinase" evidence="4">
    <location>
        <begin position="195"/>
        <end position="364"/>
    </location>
</feature>
<reference evidence="5 6" key="2">
    <citation type="journal article" date="2022" name="Microorganisms">
        <title>Complete Genome Sequences of Two Flavobacterium ammonificans Strains and a Flavobacterium ammoniigenes Strain of Ammonifying Bacterioplankton Isolated from Surface River Water.</title>
        <authorList>
            <person name="Suda W."/>
            <person name="Ogata Y."/>
            <person name="Shindo C."/>
            <person name="Watanabe K."/>
        </authorList>
    </citation>
    <scope>NUCLEOTIDE SEQUENCE [LARGE SCALE GENOMIC DNA]</scope>
    <source>
        <strain evidence="5 6">GENT11</strain>
    </source>
</reference>
<dbReference type="Pfam" id="PF13102">
    <property type="entry name" value="Phage_int_SAM_5"/>
    <property type="match status" value="1"/>
</dbReference>
<gene>
    <name evidence="5" type="ORF">GENT11_17360</name>
</gene>
<name>A0ABM7V0K1_9FLAO</name>
<dbReference type="InterPro" id="IPR035386">
    <property type="entry name" value="Arm-DNA-bind_5"/>
</dbReference>
<keyword evidence="2" id="KW-0238">DNA-binding</keyword>
<evidence type="ECO:0000256" key="1">
    <source>
        <dbReference type="ARBA" id="ARBA00008857"/>
    </source>
</evidence>
<protein>
    <submittedName>
        <fullName evidence="5">Transposase</fullName>
    </submittedName>
</protein>
<dbReference type="Proteomes" id="UP001319865">
    <property type="component" value="Chromosome"/>
</dbReference>
<dbReference type="InterPro" id="IPR025269">
    <property type="entry name" value="SAM-like_dom"/>
</dbReference>
<dbReference type="Pfam" id="PF17293">
    <property type="entry name" value="Arm-DNA-bind_5"/>
    <property type="match status" value="1"/>
</dbReference>
<comment type="similarity">
    <text evidence="1">Belongs to the 'phage' integrase family.</text>
</comment>
<evidence type="ECO:0000313" key="5">
    <source>
        <dbReference type="EMBL" id="BDB53424.1"/>
    </source>
</evidence>